<dbReference type="Proteomes" id="UP000245506">
    <property type="component" value="Unassembled WGS sequence"/>
</dbReference>
<evidence type="ECO:0000313" key="12">
    <source>
        <dbReference type="Proteomes" id="UP000245506"/>
    </source>
</evidence>
<dbReference type="PROSITE" id="PS51710">
    <property type="entry name" value="G_OBG"/>
    <property type="match status" value="1"/>
</dbReference>
<dbReference type="GO" id="GO:0003924">
    <property type="term" value="F:GTPase activity"/>
    <property type="evidence" value="ECO:0007669"/>
    <property type="project" value="UniProtKB-UniRule"/>
</dbReference>
<evidence type="ECO:0000256" key="6">
    <source>
        <dbReference type="ARBA" id="ARBA00022842"/>
    </source>
</evidence>
<dbReference type="SUPFAM" id="SSF82051">
    <property type="entry name" value="Obg GTP-binding protein N-terminal domain"/>
    <property type="match status" value="1"/>
</dbReference>
<dbReference type="HAMAP" id="MF_01454">
    <property type="entry name" value="GTPase_Obg"/>
    <property type="match status" value="1"/>
</dbReference>
<dbReference type="CDD" id="cd01898">
    <property type="entry name" value="Obg"/>
    <property type="match status" value="1"/>
</dbReference>
<dbReference type="InterPro" id="IPR006074">
    <property type="entry name" value="GTP1-OBG_CS"/>
</dbReference>
<dbReference type="PROSITE" id="PS51883">
    <property type="entry name" value="OBG"/>
    <property type="match status" value="1"/>
</dbReference>
<dbReference type="NCBIfam" id="NF008956">
    <property type="entry name" value="PRK12299.1"/>
    <property type="match status" value="1"/>
</dbReference>
<feature type="binding site" evidence="8">
    <location>
        <begin position="213"/>
        <end position="216"/>
    </location>
    <ligand>
        <name>GTP</name>
        <dbReference type="ChEBI" id="CHEBI:37565"/>
    </ligand>
</feature>
<dbReference type="InterPro" id="IPR027417">
    <property type="entry name" value="P-loop_NTPase"/>
</dbReference>
<dbReference type="Pfam" id="PF01926">
    <property type="entry name" value="MMR_HSR1"/>
    <property type="match status" value="1"/>
</dbReference>
<dbReference type="SUPFAM" id="SSF52540">
    <property type="entry name" value="P-loop containing nucleoside triphosphate hydrolases"/>
    <property type="match status" value="1"/>
</dbReference>
<dbReference type="FunFam" id="2.70.210.12:FF:000001">
    <property type="entry name" value="GTPase Obg"/>
    <property type="match status" value="1"/>
</dbReference>
<comment type="similarity">
    <text evidence="1 8">Belongs to the TRAFAC class OBG-HflX-like GTPase superfamily. OBG GTPase family.</text>
</comment>
<evidence type="ECO:0000256" key="7">
    <source>
        <dbReference type="ARBA" id="ARBA00023134"/>
    </source>
</evidence>
<dbReference type="PANTHER" id="PTHR11702">
    <property type="entry name" value="DEVELOPMENTALLY REGULATED GTP-BINDING PROTEIN-RELATED"/>
    <property type="match status" value="1"/>
</dbReference>
<dbReference type="GO" id="GO:0005525">
    <property type="term" value="F:GTP binding"/>
    <property type="evidence" value="ECO:0007669"/>
    <property type="project" value="UniProtKB-UniRule"/>
</dbReference>
<proteinExistence type="inferred from homology"/>
<dbReference type="PANTHER" id="PTHR11702:SF31">
    <property type="entry name" value="MITOCHONDRIAL RIBOSOME-ASSOCIATED GTPASE 2"/>
    <property type="match status" value="1"/>
</dbReference>
<feature type="binding site" evidence="8">
    <location>
        <position position="193"/>
    </location>
    <ligand>
        <name>Mg(2+)</name>
        <dbReference type="ChEBI" id="CHEBI:18420"/>
    </ligand>
</feature>
<dbReference type="Gene3D" id="2.70.210.12">
    <property type="entry name" value="GTP1/OBG domain"/>
    <property type="match status" value="1"/>
</dbReference>
<feature type="binding site" evidence="8">
    <location>
        <position position="173"/>
    </location>
    <ligand>
        <name>Mg(2+)</name>
        <dbReference type="ChEBI" id="CHEBI:18420"/>
    </ligand>
</feature>
<evidence type="ECO:0000259" key="10">
    <source>
        <dbReference type="PROSITE" id="PS51883"/>
    </source>
</evidence>
<keyword evidence="5 8" id="KW-0378">Hydrolase</keyword>
<dbReference type="GO" id="GO:0005737">
    <property type="term" value="C:cytoplasm"/>
    <property type="evidence" value="ECO:0007669"/>
    <property type="project" value="UniProtKB-SubCell"/>
</dbReference>
<dbReference type="NCBIfam" id="TIGR02729">
    <property type="entry name" value="Obg_CgtA"/>
    <property type="match status" value="1"/>
</dbReference>
<comment type="cofactor">
    <cofactor evidence="8">
        <name>Mg(2+)</name>
        <dbReference type="ChEBI" id="CHEBI:18420"/>
    </cofactor>
</comment>
<keyword evidence="3 8" id="KW-0479">Metal-binding</keyword>
<feature type="domain" description="OBG-type G" evidence="9">
    <location>
        <begin position="160"/>
        <end position="333"/>
    </location>
</feature>
<keyword evidence="7 8" id="KW-0342">GTP-binding</keyword>
<evidence type="ECO:0000259" key="9">
    <source>
        <dbReference type="PROSITE" id="PS51710"/>
    </source>
</evidence>
<keyword evidence="12" id="KW-1185">Reference proteome</keyword>
<evidence type="ECO:0000313" key="11">
    <source>
        <dbReference type="EMBL" id="PWQ98803.1"/>
    </source>
</evidence>
<evidence type="ECO:0000256" key="8">
    <source>
        <dbReference type="HAMAP-Rule" id="MF_01454"/>
    </source>
</evidence>
<feature type="domain" description="Obg" evidence="10">
    <location>
        <begin position="1"/>
        <end position="159"/>
    </location>
</feature>
<reference evidence="11 12" key="1">
    <citation type="submission" date="2018-05" db="EMBL/GenBank/DDBJ databases">
        <title>Leucothrix arctica sp. nov., isolated from Arctic seawater.</title>
        <authorList>
            <person name="Choi A."/>
            <person name="Baek K."/>
        </authorList>
    </citation>
    <scope>NUCLEOTIDE SEQUENCE [LARGE SCALE GENOMIC DNA]</scope>
    <source>
        <strain evidence="11 12">IMCC9719</strain>
    </source>
</reference>
<feature type="binding site" evidence="8">
    <location>
        <begin position="283"/>
        <end position="286"/>
    </location>
    <ligand>
        <name>GTP</name>
        <dbReference type="ChEBI" id="CHEBI:37565"/>
    </ligand>
</feature>
<dbReference type="GO" id="GO:0000287">
    <property type="term" value="F:magnesium ion binding"/>
    <property type="evidence" value="ECO:0007669"/>
    <property type="project" value="InterPro"/>
</dbReference>
<dbReference type="InterPro" id="IPR045086">
    <property type="entry name" value="OBG_GTPase"/>
</dbReference>
<name>A0A317CMW6_9GAMM</name>
<comment type="function">
    <text evidence="8">An essential GTPase which binds GTP, GDP and possibly (p)ppGpp with moderate affinity, with high nucleotide exchange rates and a fairly low GTP hydrolysis rate. Plays a role in control of the cell cycle, stress response, ribosome biogenesis and in those bacteria that undergo differentiation, in morphogenesis control.</text>
</comment>
<dbReference type="Gene3D" id="3.40.50.300">
    <property type="entry name" value="P-loop containing nucleotide triphosphate hydrolases"/>
    <property type="match status" value="1"/>
</dbReference>
<dbReference type="AlphaFoldDB" id="A0A317CMW6"/>
<keyword evidence="6 8" id="KW-0460">Magnesium</keyword>
<accession>A0A317CMW6</accession>
<evidence type="ECO:0000256" key="4">
    <source>
        <dbReference type="ARBA" id="ARBA00022741"/>
    </source>
</evidence>
<dbReference type="PIRSF" id="PIRSF002401">
    <property type="entry name" value="GTP_bd_Obg/CgtA"/>
    <property type="match status" value="1"/>
</dbReference>
<sequence length="346" mass="37613">MKFVDEARIQIKAGDGGNGFVSFRREKYIEYGGPDGGDGGDGGCVYLVGSKDLSTLVDYRHSRHFEAGRGKNGASRNMTGHRGEDKELEVPIGTAVYDDETDELIGDITEDGGRILVAQGGFHGLGNLRYKSSVNRAPRQAKPGSPGELRQLRLEMRVLADVGLLGLPNAGKSTLISSMSSARPKIADYPFTTLYPNLGVVKVANYKSFVIADIPGLIEGAAEGAGLGVRFLKHLSRTSLLLHIVDVAPVDESDPVESVRVIENELVKYSDELGLRERWLVLNKIDLLPNDETEAHCQQIIDKLDWKGPAFIISAATSVGTKDLGYKIMQYIDEQAMIVEPSSHNS</sequence>
<dbReference type="RefSeq" id="WP_109821959.1">
    <property type="nucleotide sequence ID" value="NZ_QGKL01000010.1"/>
</dbReference>
<comment type="subcellular location">
    <subcellularLocation>
        <location evidence="8">Cytoplasm</location>
    </subcellularLocation>
</comment>
<dbReference type="InterPro" id="IPR031167">
    <property type="entry name" value="G_OBG"/>
</dbReference>
<evidence type="ECO:0000256" key="2">
    <source>
        <dbReference type="ARBA" id="ARBA00022490"/>
    </source>
</evidence>
<dbReference type="InterPro" id="IPR006169">
    <property type="entry name" value="GTP1_OBG_dom"/>
</dbReference>
<dbReference type="GO" id="GO:0043022">
    <property type="term" value="F:ribosome binding"/>
    <property type="evidence" value="ECO:0007669"/>
    <property type="project" value="UniProtKB-ARBA"/>
</dbReference>
<comment type="caution">
    <text evidence="11">The sequence shown here is derived from an EMBL/GenBank/DDBJ whole genome shotgun (WGS) entry which is preliminary data.</text>
</comment>
<dbReference type="PROSITE" id="PS00905">
    <property type="entry name" value="GTP1_OBG"/>
    <property type="match status" value="1"/>
</dbReference>
<dbReference type="EMBL" id="QGKL01000010">
    <property type="protein sequence ID" value="PWQ98803.1"/>
    <property type="molecule type" value="Genomic_DNA"/>
</dbReference>
<dbReference type="OrthoDB" id="9807318at2"/>
<keyword evidence="2 8" id="KW-0963">Cytoplasm</keyword>
<comment type="subunit">
    <text evidence="8">Monomer.</text>
</comment>
<gene>
    <name evidence="11" type="primary">obgE</name>
    <name evidence="11" type="synonym">cgtA</name>
    <name evidence="8 11" type="synonym">obg</name>
    <name evidence="11" type="synonym">yhbZ</name>
    <name evidence="11" type="ORF">DKT75_03080</name>
</gene>
<dbReference type="Pfam" id="PF01018">
    <property type="entry name" value="GTP1_OBG"/>
    <property type="match status" value="1"/>
</dbReference>
<protein>
    <recommendedName>
        <fullName evidence="8">GTPase Obg</fullName>
        <ecNumber evidence="8">3.6.5.-</ecNumber>
    </recommendedName>
    <alternativeName>
        <fullName evidence="8">GTP-binding protein Obg</fullName>
    </alternativeName>
</protein>
<evidence type="ECO:0000256" key="5">
    <source>
        <dbReference type="ARBA" id="ARBA00022801"/>
    </source>
</evidence>
<dbReference type="InterPro" id="IPR014100">
    <property type="entry name" value="GTP-bd_Obg/CgtA"/>
</dbReference>
<feature type="binding site" evidence="8">
    <location>
        <begin position="191"/>
        <end position="195"/>
    </location>
    <ligand>
        <name>GTP</name>
        <dbReference type="ChEBI" id="CHEBI:37565"/>
    </ligand>
</feature>
<dbReference type="EC" id="3.6.5.-" evidence="8"/>
<dbReference type="PRINTS" id="PR00326">
    <property type="entry name" value="GTP1OBG"/>
</dbReference>
<organism evidence="11 12">
    <name type="scientific">Leucothrix arctica</name>
    <dbReference type="NCBI Taxonomy" id="1481894"/>
    <lineage>
        <taxon>Bacteria</taxon>
        <taxon>Pseudomonadati</taxon>
        <taxon>Pseudomonadota</taxon>
        <taxon>Gammaproteobacteria</taxon>
        <taxon>Thiotrichales</taxon>
        <taxon>Thiotrichaceae</taxon>
        <taxon>Leucothrix</taxon>
    </lineage>
</organism>
<feature type="binding site" evidence="8">
    <location>
        <begin position="166"/>
        <end position="173"/>
    </location>
    <ligand>
        <name>GTP</name>
        <dbReference type="ChEBI" id="CHEBI:37565"/>
    </ligand>
</feature>
<keyword evidence="4 8" id="KW-0547">Nucleotide-binding</keyword>
<evidence type="ECO:0000256" key="3">
    <source>
        <dbReference type="ARBA" id="ARBA00022723"/>
    </source>
</evidence>
<dbReference type="GO" id="GO:0042254">
    <property type="term" value="P:ribosome biogenesis"/>
    <property type="evidence" value="ECO:0007669"/>
    <property type="project" value="UniProtKB-UniRule"/>
</dbReference>
<evidence type="ECO:0000256" key="1">
    <source>
        <dbReference type="ARBA" id="ARBA00007699"/>
    </source>
</evidence>
<dbReference type="NCBIfam" id="NF008955">
    <property type="entry name" value="PRK12297.1"/>
    <property type="match status" value="1"/>
</dbReference>
<feature type="binding site" evidence="8">
    <location>
        <begin position="314"/>
        <end position="316"/>
    </location>
    <ligand>
        <name>GTP</name>
        <dbReference type="ChEBI" id="CHEBI:37565"/>
    </ligand>
</feature>
<dbReference type="InterPro" id="IPR006073">
    <property type="entry name" value="GTP-bd"/>
</dbReference>
<dbReference type="InterPro" id="IPR036726">
    <property type="entry name" value="GTP1_OBG_dom_sf"/>
</dbReference>